<dbReference type="Ensembl" id="ENSATET00000055998.1">
    <property type="protein sequence ID" value="ENSATEP00000066496.1"/>
    <property type="gene ID" value="ENSATEG00000013617.3"/>
</dbReference>
<dbReference type="InterPro" id="IPR046336">
    <property type="entry name" value="Lon_prtase_N_sf"/>
</dbReference>
<dbReference type="GO" id="GO:0004252">
    <property type="term" value="F:serine-type endopeptidase activity"/>
    <property type="evidence" value="ECO:0007669"/>
    <property type="project" value="InterPro"/>
</dbReference>
<dbReference type="GO" id="GO:0005524">
    <property type="term" value="F:ATP binding"/>
    <property type="evidence" value="ECO:0007669"/>
    <property type="project" value="UniProtKB-KW"/>
</dbReference>
<evidence type="ECO:0000256" key="3">
    <source>
        <dbReference type="ARBA" id="ARBA00022801"/>
    </source>
</evidence>
<reference evidence="8" key="2">
    <citation type="submission" date="2025-08" db="UniProtKB">
        <authorList>
            <consortium name="Ensembl"/>
        </authorList>
    </citation>
    <scope>IDENTIFICATION</scope>
</reference>
<organism evidence="8 9">
    <name type="scientific">Anabas testudineus</name>
    <name type="common">Climbing perch</name>
    <name type="synonym">Anthias testudineus</name>
    <dbReference type="NCBI Taxonomy" id="64144"/>
    <lineage>
        <taxon>Eukaryota</taxon>
        <taxon>Metazoa</taxon>
        <taxon>Chordata</taxon>
        <taxon>Craniata</taxon>
        <taxon>Vertebrata</taxon>
        <taxon>Euteleostomi</taxon>
        <taxon>Actinopterygii</taxon>
        <taxon>Neopterygii</taxon>
        <taxon>Teleostei</taxon>
        <taxon>Neoteleostei</taxon>
        <taxon>Acanthomorphata</taxon>
        <taxon>Anabantaria</taxon>
        <taxon>Anabantiformes</taxon>
        <taxon>Anabantoidei</taxon>
        <taxon>Anabantidae</taxon>
        <taxon>Anabas</taxon>
    </lineage>
</organism>
<name>A0A7N6BS64_ANATE</name>
<evidence type="ECO:0000256" key="5">
    <source>
        <dbReference type="ARBA" id="ARBA00022840"/>
    </source>
</evidence>
<keyword evidence="3" id="KW-0378">Hydrolase</keyword>
<keyword evidence="2 6" id="KW-0547">Nucleotide-binding</keyword>
<dbReference type="SMART" id="SM00382">
    <property type="entry name" value="AAA"/>
    <property type="match status" value="1"/>
</dbReference>
<reference evidence="8" key="3">
    <citation type="submission" date="2025-09" db="UniProtKB">
        <authorList>
            <consortium name="Ensembl"/>
        </authorList>
    </citation>
    <scope>IDENTIFICATION</scope>
</reference>
<dbReference type="Pfam" id="PF00004">
    <property type="entry name" value="AAA"/>
    <property type="match status" value="1"/>
</dbReference>
<dbReference type="InterPro" id="IPR003593">
    <property type="entry name" value="AAA+_ATPase"/>
</dbReference>
<dbReference type="Gene3D" id="1.10.8.60">
    <property type="match status" value="1"/>
</dbReference>
<evidence type="ECO:0000256" key="1">
    <source>
        <dbReference type="ARBA" id="ARBA00022670"/>
    </source>
</evidence>
<dbReference type="InterPro" id="IPR054594">
    <property type="entry name" value="Lon_lid"/>
</dbReference>
<dbReference type="InterPro" id="IPR003959">
    <property type="entry name" value="ATPase_AAA_core"/>
</dbReference>
<keyword evidence="4" id="KW-0720">Serine protease</keyword>
<dbReference type="SMART" id="SM00464">
    <property type="entry name" value="LON"/>
    <property type="match status" value="1"/>
</dbReference>
<dbReference type="SUPFAM" id="SSF88697">
    <property type="entry name" value="PUA domain-like"/>
    <property type="match status" value="1"/>
</dbReference>
<dbReference type="Pfam" id="PF22667">
    <property type="entry name" value="Lon_lid"/>
    <property type="match status" value="1"/>
</dbReference>
<protein>
    <recommendedName>
        <fullName evidence="7">Lon N-terminal domain-containing protein</fullName>
    </recommendedName>
</protein>
<dbReference type="PANTHER" id="PTHR10046">
    <property type="entry name" value="ATP DEPENDENT LON PROTEASE FAMILY MEMBER"/>
    <property type="match status" value="1"/>
</dbReference>
<evidence type="ECO:0000313" key="8">
    <source>
        <dbReference type="Ensembl" id="ENSATEP00000066496.1"/>
    </source>
</evidence>
<keyword evidence="5 6" id="KW-0067">ATP-binding</keyword>
<dbReference type="Proteomes" id="UP000265040">
    <property type="component" value="Chromosome 6"/>
</dbReference>
<dbReference type="InterPro" id="IPR027065">
    <property type="entry name" value="Lon_Prtase"/>
</dbReference>
<sequence>MTSGGGIQIPSRLPLLLTHEGVLLPGSTVRFSVDSPRNMHLVSQRLLKGTSLKSTIIGVIPNTRDPERDSDDCTSEHRVDKTYFVCYLLFNTIHSVHTLSHLLFLSSCRIGTAGIAVQVVGSNWPKPHYTLLITGLCRFSVSSLLKERPFVLAEVKQLDKLEQYTTPAREGVTAEDGELGELSQKFYQAAVQLLGMLDMSVPVVAKFRRLLDSLPRETLPDVVASMIRTSNKEKLQVLDAVSLEERFKKALPMLTRQIEGLKLLQKTRKMSPDHENRVLSVRKGGVFPGRQFSLEEEDEDDDGDDTAAIERKVHGANMPEAALRICLKELKRLKKMPQSMPEYALTRNYLDLMVELPWSKSTKDCLDIRAARTLLDNDHYAMDKLKRRVLEYLAVRQLKTSLKGPILCFVGPPGVGKTSVGRSIARTLGREFHRIALGGVCDQSDIRGHRRTYVGSMPGRIINGLKTVGVNNPVFLLDEVDKLGKSLQGDPAAALLEVLDPEQNHSFTDHYLNVAFDLSQVLFIATANTTATIPPALLDRMEVLQVPGYTQEEKVEIAHRHLIPNQLEQHGLTPQQLQIPQESTQDIISRYTREAGVRSLERKIGAICRAVAVKVAEGHKVTKRDASTPEDSAQQGKSQSSLCICVLLCWDGGLTLYRQWMVSGKLLLVASQILSVYHLHARLSLCYMFSD</sequence>
<dbReference type="Gene3D" id="1.20.5.5270">
    <property type="match status" value="1"/>
</dbReference>
<evidence type="ECO:0000256" key="6">
    <source>
        <dbReference type="PIRSR" id="PIRSR001174-2"/>
    </source>
</evidence>
<accession>A0A7N6BS64</accession>
<dbReference type="FunFam" id="1.20.5.5270:FF:000003">
    <property type="entry name" value="Lon protease homolog 2, peroxisomal"/>
    <property type="match status" value="1"/>
</dbReference>
<dbReference type="AlphaFoldDB" id="A0A7N6BS64"/>
<proteinExistence type="predicted"/>
<evidence type="ECO:0000256" key="2">
    <source>
        <dbReference type="ARBA" id="ARBA00022741"/>
    </source>
</evidence>
<dbReference type="PROSITE" id="PS51787">
    <property type="entry name" value="LON_N"/>
    <property type="match status" value="1"/>
</dbReference>
<dbReference type="FunFam" id="3.40.50.300:FF:000382">
    <property type="entry name" value="Lon protease homolog 2, peroxisomal"/>
    <property type="match status" value="1"/>
</dbReference>
<reference evidence="8" key="1">
    <citation type="submission" date="2021-04" db="EMBL/GenBank/DDBJ databases">
        <authorList>
            <consortium name="Wellcome Sanger Institute Data Sharing"/>
        </authorList>
    </citation>
    <scope>NUCLEOTIDE SEQUENCE [LARGE SCALE GENOMIC DNA]</scope>
</reference>
<dbReference type="GO" id="GO:0006508">
    <property type="term" value="P:proteolysis"/>
    <property type="evidence" value="ECO:0007669"/>
    <property type="project" value="UniProtKB-KW"/>
</dbReference>
<feature type="domain" description="Lon N-terminal" evidence="7">
    <location>
        <begin position="13"/>
        <end position="258"/>
    </location>
</feature>
<keyword evidence="1" id="KW-0645">Protease</keyword>
<feature type="binding site" evidence="6">
    <location>
        <begin position="411"/>
        <end position="418"/>
    </location>
    <ligand>
        <name>ATP</name>
        <dbReference type="ChEBI" id="CHEBI:30616"/>
    </ligand>
</feature>
<keyword evidence="9" id="KW-1185">Reference proteome</keyword>
<evidence type="ECO:0000256" key="4">
    <source>
        <dbReference type="ARBA" id="ARBA00022825"/>
    </source>
</evidence>
<dbReference type="GO" id="GO:0004176">
    <property type="term" value="F:ATP-dependent peptidase activity"/>
    <property type="evidence" value="ECO:0007669"/>
    <property type="project" value="InterPro"/>
</dbReference>
<dbReference type="InterPro" id="IPR027417">
    <property type="entry name" value="P-loop_NTPase"/>
</dbReference>
<dbReference type="InterPro" id="IPR015947">
    <property type="entry name" value="PUA-like_sf"/>
</dbReference>
<dbReference type="InterPro" id="IPR003111">
    <property type="entry name" value="Lon_prtase_N"/>
</dbReference>
<dbReference type="CDD" id="cd19500">
    <property type="entry name" value="RecA-like_Lon"/>
    <property type="match status" value="1"/>
</dbReference>
<dbReference type="Gene3D" id="3.40.50.300">
    <property type="entry name" value="P-loop containing nucleotide triphosphate hydrolases"/>
    <property type="match status" value="1"/>
</dbReference>
<dbReference type="GO" id="GO:0016887">
    <property type="term" value="F:ATP hydrolysis activity"/>
    <property type="evidence" value="ECO:0007669"/>
    <property type="project" value="InterPro"/>
</dbReference>
<gene>
    <name evidence="8" type="primary">LONP2</name>
</gene>
<dbReference type="Pfam" id="PF02190">
    <property type="entry name" value="LON_substr_bdg"/>
    <property type="match status" value="1"/>
</dbReference>
<evidence type="ECO:0000259" key="7">
    <source>
        <dbReference type="PROSITE" id="PS51787"/>
    </source>
</evidence>
<dbReference type="Gene3D" id="1.20.58.1480">
    <property type="match status" value="1"/>
</dbReference>
<dbReference type="GO" id="GO:0030163">
    <property type="term" value="P:protein catabolic process"/>
    <property type="evidence" value="ECO:0007669"/>
    <property type="project" value="InterPro"/>
</dbReference>
<dbReference type="Gene3D" id="2.30.130.40">
    <property type="entry name" value="LON domain-like"/>
    <property type="match status" value="1"/>
</dbReference>
<evidence type="ECO:0000313" key="9">
    <source>
        <dbReference type="Proteomes" id="UP000265040"/>
    </source>
</evidence>
<dbReference type="GeneTree" id="ENSGT00530000063553"/>
<dbReference type="SUPFAM" id="SSF52540">
    <property type="entry name" value="P-loop containing nucleoside triphosphate hydrolases"/>
    <property type="match status" value="1"/>
</dbReference>